<dbReference type="RefSeq" id="WP_090189052.1">
    <property type="nucleotide sequence ID" value="NZ_FOTF01000009.1"/>
</dbReference>
<protein>
    <submittedName>
        <fullName evidence="2">Uncharacterized protein</fullName>
    </submittedName>
</protein>
<sequence length="156" mass="16505">MIRAVTLAVVAAVCGSMVAAQVAAPPTTDGAAAAQAPAYDPTRFLETMVNYRRLALTCEGTLPGSPLADSEEISIFFQTLGMAEPRAIDTQLQRLTKKLVRAQAASICAERLVQSAAIYGQSARDYTQNKPDAWPAAPRISAGPWCASLTCAELSF</sequence>
<dbReference type="Proteomes" id="UP000199550">
    <property type="component" value="Unassembled WGS sequence"/>
</dbReference>
<keyword evidence="3" id="KW-1185">Reference proteome</keyword>
<proteinExistence type="predicted"/>
<dbReference type="STRING" id="195913.SAMN04488004_109117"/>
<organism evidence="2 3">
    <name type="scientific">Loktanella salsilacus</name>
    <dbReference type="NCBI Taxonomy" id="195913"/>
    <lineage>
        <taxon>Bacteria</taxon>
        <taxon>Pseudomonadati</taxon>
        <taxon>Pseudomonadota</taxon>
        <taxon>Alphaproteobacteria</taxon>
        <taxon>Rhodobacterales</taxon>
        <taxon>Roseobacteraceae</taxon>
        <taxon>Loktanella</taxon>
    </lineage>
</organism>
<dbReference type="AlphaFoldDB" id="A0A1I4FKX4"/>
<accession>A0A1I4FKX4</accession>
<dbReference type="OrthoDB" id="8364521at2"/>
<evidence type="ECO:0000256" key="1">
    <source>
        <dbReference type="SAM" id="SignalP"/>
    </source>
</evidence>
<dbReference type="EMBL" id="FOTF01000009">
    <property type="protein sequence ID" value="SFL17587.1"/>
    <property type="molecule type" value="Genomic_DNA"/>
</dbReference>
<keyword evidence="1" id="KW-0732">Signal</keyword>
<evidence type="ECO:0000313" key="3">
    <source>
        <dbReference type="Proteomes" id="UP000199550"/>
    </source>
</evidence>
<gene>
    <name evidence="2" type="ORF">SAMN04488004_109117</name>
</gene>
<feature type="chain" id="PRO_5011739341" evidence="1">
    <location>
        <begin position="20"/>
        <end position="156"/>
    </location>
</feature>
<reference evidence="2 3" key="1">
    <citation type="submission" date="2016-10" db="EMBL/GenBank/DDBJ databases">
        <authorList>
            <person name="de Groot N.N."/>
        </authorList>
    </citation>
    <scope>NUCLEOTIDE SEQUENCE [LARGE SCALE GENOMIC DNA]</scope>
    <source>
        <strain evidence="2 3">DSM 16199</strain>
    </source>
</reference>
<evidence type="ECO:0000313" key="2">
    <source>
        <dbReference type="EMBL" id="SFL17587.1"/>
    </source>
</evidence>
<name>A0A1I4FKX4_9RHOB</name>
<feature type="signal peptide" evidence="1">
    <location>
        <begin position="1"/>
        <end position="19"/>
    </location>
</feature>